<sequence>MAEVIGVDHFNVPGAEDKSDFRVKICLVGRHSSLPNRKADPIPAIVTGVGITGGTLETPIVIGRNIILPPAKRVGVMEGVLYRN</sequence>
<reference evidence="1" key="1">
    <citation type="submission" date="2019-02" db="EMBL/GenBank/DDBJ databases">
        <authorList>
            <person name="Gruber-Vodicka R. H."/>
            <person name="Seah K. B. B."/>
        </authorList>
    </citation>
    <scope>NUCLEOTIDE SEQUENCE</scope>
    <source>
        <strain evidence="1">BECK_DK47</strain>
    </source>
</reference>
<proteinExistence type="predicted"/>
<accession>A0A450TGZ4</accession>
<evidence type="ECO:0000313" key="1">
    <source>
        <dbReference type="EMBL" id="VFJ66469.1"/>
    </source>
</evidence>
<name>A0A450TGZ4_9GAMM</name>
<gene>
    <name evidence="1" type="ORF">BECKDK2373B_GA0170837_11702</name>
</gene>
<dbReference type="EMBL" id="CAADEX010000170">
    <property type="protein sequence ID" value="VFJ66469.1"/>
    <property type="molecule type" value="Genomic_DNA"/>
</dbReference>
<protein>
    <submittedName>
        <fullName evidence="1">Uncharacterized protein</fullName>
    </submittedName>
</protein>
<dbReference type="AlphaFoldDB" id="A0A450TGZ4"/>
<organism evidence="1">
    <name type="scientific">Candidatus Kentrum sp. DK</name>
    <dbReference type="NCBI Taxonomy" id="2126562"/>
    <lineage>
        <taxon>Bacteria</taxon>
        <taxon>Pseudomonadati</taxon>
        <taxon>Pseudomonadota</taxon>
        <taxon>Gammaproteobacteria</taxon>
        <taxon>Candidatus Kentrum</taxon>
    </lineage>
</organism>